<dbReference type="Proteomes" id="UP001341840">
    <property type="component" value="Unassembled WGS sequence"/>
</dbReference>
<keyword evidence="4" id="KW-1185">Reference proteome</keyword>
<keyword evidence="1" id="KW-1133">Transmembrane helix</keyword>
<feature type="transmembrane region" description="Helical" evidence="1">
    <location>
        <begin position="16"/>
        <end position="41"/>
    </location>
</feature>
<proteinExistence type="predicted"/>
<accession>A0ABU6W2H2</accession>
<dbReference type="InterPro" id="IPR055301">
    <property type="entry name" value="Lea14-like_2"/>
</dbReference>
<gene>
    <name evidence="3" type="ORF">PIB30_001842</name>
</gene>
<feature type="domain" description="Late embryogenesis abundant protein LEA-2 subgroup" evidence="2">
    <location>
        <begin position="76"/>
        <end position="186"/>
    </location>
</feature>
<evidence type="ECO:0000313" key="3">
    <source>
        <dbReference type="EMBL" id="MED6179549.1"/>
    </source>
</evidence>
<dbReference type="InterPro" id="IPR004864">
    <property type="entry name" value="LEA_2"/>
</dbReference>
<dbReference type="EMBL" id="JASCZI010181246">
    <property type="protein sequence ID" value="MED6179549.1"/>
    <property type="molecule type" value="Genomic_DNA"/>
</dbReference>
<keyword evidence="1" id="KW-0472">Membrane</keyword>
<evidence type="ECO:0000259" key="2">
    <source>
        <dbReference type="Pfam" id="PF03168"/>
    </source>
</evidence>
<evidence type="ECO:0000256" key="1">
    <source>
        <dbReference type="SAM" id="Phobius"/>
    </source>
</evidence>
<evidence type="ECO:0000313" key="4">
    <source>
        <dbReference type="Proteomes" id="UP001341840"/>
    </source>
</evidence>
<name>A0ABU6W2H2_9FABA</name>
<comment type="caution">
    <text evidence="3">The sequence shown here is derived from an EMBL/GenBank/DDBJ whole genome shotgun (WGS) entry which is preliminary data.</text>
</comment>
<sequence length="305" mass="32843">MMIAKPQRPPPSGGTNLASCCVATIFLVFILLAIFLVYFILFRPQDPKIAVSAVQLPSFSFSASNATANFTFSQYASVTNPNRATFSHYDSSLQLLYSGNQVGFMFIPAGTIDAQTTKYMAATFHVHSFPLSPPSQPLSVGPTAVSSGGVIGRVGPTLEMESRIWMAGRVKVLHLFSHHVEAKARCRIAVSVTDGSVIDLVTVDVSDSAEAPRHSRSYGGDVLRIVEVWILRIQCLRADLHLRVALAADPRELSAVASLLGRSADSGRRFAVSPGLRGEFPVGLVALSGVLHSHCFPVTHLNTDH</sequence>
<keyword evidence="1" id="KW-0812">Transmembrane</keyword>
<dbReference type="SUPFAM" id="SSF117070">
    <property type="entry name" value="LEA14-like"/>
    <property type="match status" value="1"/>
</dbReference>
<dbReference type="PANTHER" id="PTHR31852">
    <property type="entry name" value="LATE EMBRYOGENESIS ABUNDANT (LEA) HYDROXYPROLINE-RICH GLYCOPROTEIN FAMILY"/>
    <property type="match status" value="1"/>
</dbReference>
<protein>
    <recommendedName>
        <fullName evidence="2">Late embryogenesis abundant protein LEA-2 subgroup domain-containing protein</fullName>
    </recommendedName>
</protein>
<organism evidence="3 4">
    <name type="scientific">Stylosanthes scabra</name>
    <dbReference type="NCBI Taxonomy" id="79078"/>
    <lineage>
        <taxon>Eukaryota</taxon>
        <taxon>Viridiplantae</taxon>
        <taxon>Streptophyta</taxon>
        <taxon>Embryophyta</taxon>
        <taxon>Tracheophyta</taxon>
        <taxon>Spermatophyta</taxon>
        <taxon>Magnoliopsida</taxon>
        <taxon>eudicotyledons</taxon>
        <taxon>Gunneridae</taxon>
        <taxon>Pentapetalae</taxon>
        <taxon>rosids</taxon>
        <taxon>fabids</taxon>
        <taxon>Fabales</taxon>
        <taxon>Fabaceae</taxon>
        <taxon>Papilionoideae</taxon>
        <taxon>50 kb inversion clade</taxon>
        <taxon>dalbergioids sensu lato</taxon>
        <taxon>Dalbergieae</taxon>
        <taxon>Pterocarpus clade</taxon>
        <taxon>Stylosanthes</taxon>
    </lineage>
</organism>
<reference evidence="3 4" key="1">
    <citation type="journal article" date="2023" name="Plants (Basel)">
        <title>Bridging the Gap: Combining Genomics and Transcriptomics Approaches to Understand Stylosanthes scabra, an Orphan Legume from the Brazilian Caatinga.</title>
        <authorList>
            <person name="Ferreira-Neto J.R.C."/>
            <person name="da Silva M.D."/>
            <person name="Binneck E."/>
            <person name="de Melo N.F."/>
            <person name="da Silva R.H."/>
            <person name="de Melo A.L.T.M."/>
            <person name="Pandolfi V."/>
            <person name="Bustamante F.O."/>
            <person name="Brasileiro-Vidal A.C."/>
            <person name="Benko-Iseppon A.M."/>
        </authorList>
    </citation>
    <scope>NUCLEOTIDE SEQUENCE [LARGE SCALE GENOMIC DNA]</scope>
    <source>
        <tissue evidence="3">Leaves</tissue>
    </source>
</reference>
<dbReference type="Pfam" id="PF03168">
    <property type="entry name" value="LEA_2"/>
    <property type="match status" value="1"/>
</dbReference>